<evidence type="ECO:0000313" key="3">
    <source>
        <dbReference type="EMBL" id="KZK75149.1"/>
    </source>
</evidence>
<dbReference type="AlphaFoldDB" id="A0A165MEF1"/>
<comment type="caution">
    <text evidence="3">The sequence shown here is derived from an EMBL/GenBank/DDBJ whole genome shotgun (WGS) entry which is preliminary data.</text>
</comment>
<proteinExistence type="predicted"/>
<dbReference type="GO" id="GO:0032259">
    <property type="term" value="P:methylation"/>
    <property type="evidence" value="ECO:0007669"/>
    <property type="project" value="UniProtKB-KW"/>
</dbReference>
<keyword evidence="3" id="KW-0489">Methyltransferase</keyword>
<dbReference type="EMBL" id="LVWG01000009">
    <property type="protein sequence ID" value="KZK75149.1"/>
    <property type="molecule type" value="Genomic_DNA"/>
</dbReference>
<evidence type="ECO:0000259" key="2">
    <source>
        <dbReference type="PROSITE" id="PS50280"/>
    </source>
</evidence>
<dbReference type="InterPro" id="IPR001214">
    <property type="entry name" value="SET_dom"/>
</dbReference>
<dbReference type="SUPFAM" id="SSF82199">
    <property type="entry name" value="SET domain"/>
    <property type="match status" value="1"/>
</dbReference>
<gene>
    <name evidence="3" type="ORF">A3K90_05355</name>
</gene>
<evidence type="ECO:0000313" key="4">
    <source>
        <dbReference type="Proteomes" id="UP000076481"/>
    </source>
</evidence>
<sequence length="154" mass="17180">MHVNVYLLSIIIFSLGLLTGALAIFFTGRKYRVPSKGKIGIGPSSVAGRGAFALEKINEGEVLERCPALEVRDTDVGGELVNYVFYGNTERSRLVVMGYGMLFNHSFEPNVAYWLDDTATGPELVLYALRAISKGEELFYNYGKEWWSTRQEAV</sequence>
<dbReference type="RefSeq" id="WP_303680705.1">
    <property type="nucleotide sequence ID" value="NZ_LVWG01000009.1"/>
</dbReference>
<dbReference type="InterPro" id="IPR046341">
    <property type="entry name" value="SET_dom_sf"/>
</dbReference>
<dbReference type="PROSITE" id="PS50280">
    <property type="entry name" value="SET"/>
    <property type="match status" value="1"/>
</dbReference>
<dbReference type="Proteomes" id="UP000076481">
    <property type="component" value="Unassembled WGS sequence"/>
</dbReference>
<dbReference type="GO" id="GO:0008168">
    <property type="term" value="F:methyltransferase activity"/>
    <property type="evidence" value="ECO:0007669"/>
    <property type="project" value="UniProtKB-KW"/>
</dbReference>
<keyword evidence="3" id="KW-0808">Transferase</keyword>
<keyword evidence="1" id="KW-1133">Transmembrane helix</keyword>
<feature type="domain" description="SET" evidence="2">
    <location>
        <begin position="37"/>
        <end position="143"/>
    </location>
</feature>
<protein>
    <submittedName>
        <fullName evidence="3">SET domain-containing protein-lysine N-methyltransferase</fullName>
    </submittedName>
</protein>
<evidence type="ECO:0000256" key="1">
    <source>
        <dbReference type="SAM" id="Phobius"/>
    </source>
</evidence>
<dbReference type="CDD" id="cd10540">
    <property type="entry name" value="SET_SpSet7-like"/>
    <property type="match status" value="1"/>
</dbReference>
<keyword evidence="1" id="KW-0472">Membrane</keyword>
<feature type="transmembrane region" description="Helical" evidence="1">
    <location>
        <begin position="6"/>
        <end position="28"/>
    </location>
</feature>
<dbReference type="SMART" id="SM00317">
    <property type="entry name" value="SET"/>
    <property type="match status" value="1"/>
</dbReference>
<dbReference type="Pfam" id="PF00856">
    <property type="entry name" value="SET"/>
    <property type="match status" value="1"/>
</dbReference>
<reference evidence="3 4" key="1">
    <citation type="submission" date="2016-03" db="EMBL/GenBank/DDBJ databases">
        <title>Speciation and ecological success in dimly lit waters: horizontal gene transfer in a green sulfur bacteria bloom unveiled by metagenomic assembly.</title>
        <authorList>
            <person name="Llorens-Mares T."/>
            <person name="Liu Z."/>
            <person name="Allen L.Z."/>
            <person name="Rusch D.B."/>
            <person name="Craig M.T."/>
            <person name="Dupont C.L."/>
            <person name="Bryant D.A."/>
            <person name="Casamayor E.O."/>
        </authorList>
    </citation>
    <scope>NUCLEOTIDE SEQUENCE [LARGE SCALE GENOMIC DNA]</scope>
    <source>
        <strain evidence="3">CIII</strain>
    </source>
</reference>
<name>A0A165MEF1_PELLU</name>
<keyword evidence="1" id="KW-0812">Transmembrane</keyword>
<dbReference type="Gene3D" id="2.170.270.10">
    <property type="entry name" value="SET domain"/>
    <property type="match status" value="1"/>
</dbReference>
<organism evidence="3 4">
    <name type="scientific">Pelodictyon luteolum</name>
    <dbReference type="NCBI Taxonomy" id="1100"/>
    <lineage>
        <taxon>Bacteria</taxon>
        <taxon>Pseudomonadati</taxon>
        <taxon>Chlorobiota</taxon>
        <taxon>Chlorobiia</taxon>
        <taxon>Chlorobiales</taxon>
        <taxon>Chlorobiaceae</taxon>
        <taxon>Chlorobium/Pelodictyon group</taxon>
        <taxon>Pelodictyon</taxon>
    </lineage>
</organism>
<accession>A0A165MEF1</accession>